<keyword evidence="2" id="KW-1185">Reference proteome</keyword>
<name>A0A1H3MG14_9ACTN</name>
<dbReference type="AlphaFoldDB" id="A0A1H3MG14"/>
<gene>
    <name evidence="1" type="ORF">SAMN05660209_03617</name>
</gene>
<dbReference type="Pfam" id="PF10604">
    <property type="entry name" value="Polyketide_cyc2"/>
    <property type="match status" value="1"/>
</dbReference>
<dbReference type="OrthoDB" id="191189at2"/>
<dbReference type="InterPro" id="IPR023393">
    <property type="entry name" value="START-like_dom_sf"/>
</dbReference>
<organism evidence="1 2">
    <name type="scientific">Geodermatophilus africanus</name>
    <dbReference type="NCBI Taxonomy" id="1137993"/>
    <lineage>
        <taxon>Bacteria</taxon>
        <taxon>Bacillati</taxon>
        <taxon>Actinomycetota</taxon>
        <taxon>Actinomycetes</taxon>
        <taxon>Geodermatophilales</taxon>
        <taxon>Geodermatophilaceae</taxon>
        <taxon>Geodermatophilus</taxon>
    </lineage>
</organism>
<dbReference type="Gene3D" id="3.30.530.20">
    <property type="match status" value="1"/>
</dbReference>
<reference evidence="2" key="1">
    <citation type="submission" date="2016-10" db="EMBL/GenBank/DDBJ databases">
        <authorList>
            <person name="Varghese N."/>
            <person name="Submissions S."/>
        </authorList>
    </citation>
    <scope>NUCLEOTIDE SEQUENCE [LARGE SCALE GENOMIC DNA]</scope>
    <source>
        <strain evidence="2">DSM 45422</strain>
    </source>
</reference>
<evidence type="ECO:0000313" key="1">
    <source>
        <dbReference type="EMBL" id="SDY75647.1"/>
    </source>
</evidence>
<proteinExistence type="predicted"/>
<accession>A0A1H3MG14</accession>
<dbReference type="STRING" id="1137993.SAMN05660209_03617"/>
<evidence type="ECO:0000313" key="2">
    <source>
        <dbReference type="Proteomes" id="UP000198921"/>
    </source>
</evidence>
<dbReference type="Proteomes" id="UP000198921">
    <property type="component" value="Unassembled WGS sequence"/>
</dbReference>
<dbReference type="InterPro" id="IPR019587">
    <property type="entry name" value="Polyketide_cyclase/dehydratase"/>
</dbReference>
<dbReference type="EMBL" id="FNOT01000011">
    <property type="protein sequence ID" value="SDY75647.1"/>
    <property type="molecule type" value="Genomic_DNA"/>
</dbReference>
<protein>
    <submittedName>
        <fullName evidence="1">Polyketide cyclase / dehydrase and lipid transport</fullName>
    </submittedName>
</protein>
<sequence length="145" mass="15628">MRVDVTVDTSAPPEVVWAVLSDVESWPTWTASITSVRPASPDPLQVGSRVRIKQPRLPATVWTVSDLVEGERFTWTSTGPGVTTRASHRVVGTAAGSRATLSIDQAGVLGRLVGRLYGGLTRRYVEMEAAGLKQRSESSAPQTRL</sequence>
<dbReference type="RefSeq" id="WP_091159287.1">
    <property type="nucleotide sequence ID" value="NZ_FNOT01000011.1"/>
</dbReference>
<dbReference type="SUPFAM" id="SSF55961">
    <property type="entry name" value="Bet v1-like"/>
    <property type="match status" value="1"/>
</dbReference>